<keyword evidence="3" id="KW-1185">Reference proteome</keyword>
<gene>
    <name evidence="2" type="ORF">GCM10023172_00320</name>
</gene>
<keyword evidence="1" id="KW-1133">Transmembrane helix</keyword>
<evidence type="ECO:0000313" key="3">
    <source>
        <dbReference type="Proteomes" id="UP001501243"/>
    </source>
</evidence>
<comment type="caution">
    <text evidence="2">The sequence shown here is derived from an EMBL/GenBank/DDBJ whole genome shotgun (WGS) entry which is preliminary data.</text>
</comment>
<evidence type="ECO:0000256" key="1">
    <source>
        <dbReference type="SAM" id="Phobius"/>
    </source>
</evidence>
<evidence type="ECO:0000313" key="2">
    <source>
        <dbReference type="EMBL" id="GAA4492725.1"/>
    </source>
</evidence>
<accession>A0ABP8PUV1</accession>
<keyword evidence="1" id="KW-0472">Membrane</keyword>
<name>A0ABP8PUV1_9BACT</name>
<dbReference type="Proteomes" id="UP001501243">
    <property type="component" value="Unassembled WGS sequence"/>
</dbReference>
<sequence>MLRSSFLRSLVNLVLKGLLLVSVADLVGVETTSFVAVLGGAGGGAGVAGYADQFRGRGAY</sequence>
<reference evidence="3" key="1">
    <citation type="journal article" date="2019" name="Int. J. Syst. Evol. Microbiol.">
        <title>The Global Catalogue of Microorganisms (GCM) 10K type strain sequencing project: providing services to taxonomists for standard genome sequencing and annotation.</title>
        <authorList>
            <consortium name="The Broad Institute Genomics Platform"/>
            <consortium name="The Broad Institute Genome Sequencing Center for Infectious Disease"/>
            <person name="Wu L."/>
            <person name="Ma J."/>
        </authorList>
    </citation>
    <scope>NUCLEOTIDE SEQUENCE [LARGE SCALE GENOMIC DNA]</scope>
    <source>
        <strain evidence="3">JCM 17841</strain>
    </source>
</reference>
<dbReference type="RefSeq" id="WP_208133589.1">
    <property type="nucleotide sequence ID" value="NZ_BAABGQ010000001.1"/>
</dbReference>
<keyword evidence="1" id="KW-0812">Transmembrane</keyword>
<organism evidence="2 3">
    <name type="scientific">Hymenobacter ginsengisoli</name>
    <dbReference type="NCBI Taxonomy" id="1051626"/>
    <lineage>
        <taxon>Bacteria</taxon>
        <taxon>Pseudomonadati</taxon>
        <taxon>Bacteroidota</taxon>
        <taxon>Cytophagia</taxon>
        <taxon>Cytophagales</taxon>
        <taxon>Hymenobacteraceae</taxon>
        <taxon>Hymenobacter</taxon>
    </lineage>
</organism>
<dbReference type="EMBL" id="BAABGQ010000001">
    <property type="protein sequence ID" value="GAA4492725.1"/>
    <property type="molecule type" value="Genomic_DNA"/>
</dbReference>
<feature type="transmembrane region" description="Helical" evidence="1">
    <location>
        <begin position="34"/>
        <end position="51"/>
    </location>
</feature>
<protein>
    <submittedName>
        <fullName evidence="2">Uncharacterized protein</fullName>
    </submittedName>
</protein>
<proteinExistence type="predicted"/>